<dbReference type="Gene3D" id="3.30.559.10">
    <property type="entry name" value="Chloramphenicol acetyltransferase-like domain"/>
    <property type="match status" value="1"/>
</dbReference>
<dbReference type="InterPro" id="IPR001242">
    <property type="entry name" value="Condensation_dom"/>
</dbReference>
<feature type="domain" description="Condensation" evidence="6">
    <location>
        <begin position="4"/>
        <end position="247"/>
    </location>
</feature>
<dbReference type="Gene3D" id="3.30.559.30">
    <property type="entry name" value="Nonribosomal peptide synthetase, condensation domain"/>
    <property type="match status" value="1"/>
</dbReference>
<gene>
    <name evidence="7" type="ORF">C7Y44_28665</name>
</gene>
<reference evidence="7 8" key="1">
    <citation type="submission" date="2018-03" db="EMBL/GenBank/DDBJ databases">
        <title>Aerobic endospore-forming bacteria genome sequencing and assembly.</title>
        <authorList>
            <person name="Cavalcante D.A."/>
            <person name="Driks A."/>
            <person name="Putonti C."/>
            <person name="De-Souza M.T."/>
        </authorList>
    </citation>
    <scope>NUCLEOTIDE SEQUENCE [LARGE SCALE GENOMIC DNA]</scope>
    <source>
        <strain evidence="7 8">SDF0028</strain>
    </source>
</reference>
<accession>A0ABY3AIP8</accession>
<dbReference type="CDD" id="cd05930">
    <property type="entry name" value="A_NRPS"/>
    <property type="match status" value="1"/>
</dbReference>
<comment type="similarity">
    <text evidence="1">Belongs to the ATP-dependent AMP-binding enzyme family.</text>
</comment>
<organism evidence="7 8">
    <name type="scientific">Paenibacillus popilliae</name>
    <name type="common">Bacillus popilliae</name>
    <dbReference type="NCBI Taxonomy" id="78057"/>
    <lineage>
        <taxon>Bacteria</taxon>
        <taxon>Bacillati</taxon>
        <taxon>Bacillota</taxon>
        <taxon>Bacilli</taxon>
        <taxon>Bacillales</taxon>
        <taxon>Paenibacillaceae</taxon>
        <taxon>Paenibacillus</taxon>
    </lineage>
</organism>
<evidence type="ECO:0000313" key="8">
    <source>
        <dbReference type="Proteomes" id="UP000316208"/>
    </source>
</evidence>
<dbReference type="RefSeq" id="WP_142547100.1">
    <property type="nucleotide sequence ID" value="NZ_SADY01000032.1"/>
</dbReference>
<dbReference type="InterPro" id="IPR023213">
    <property type="entry name" value="CAT-like_dom_sf"/>
</dbReference>
<feature type="non-terminal residue" evidence="7">
    <location>
        <position position="695"/>
    </location>
</feature>
<evidence type="ECO:0000259" key="6">
    <source>
        <dbReference type="Pfam" id="PF00668"/>
    </source>
</evidence>
<dbReference type="NCBIfam" id="TIGR01733">
    <property type="entry name" value="AA-adenyl-dom"/>
    <property type="match status" value="1"/>
</dbReference>
<dbReference type="InterPro" id="IPR010071">
    <property type="entry name" value="AA_adenyl_dom"/>
</dbReference>
<keyword evidence="8" id="KW-1185">Reference proteome</keyword>
<sequence length="695" mass="75677">LSALPKRQRQTQGYEAAQGYEAKRVTWSVPREQSKAIALAATAHGVTVSTLLQTAWGLVLHAYSGSRDAVFGGVVSGRPADLPGVEGMIGLFINTLPVRVSCEGQETVADLLRRMQAQALASQGYAYYPLHEIQAQCAGTRELFDHILVFENYPMQTAQAEASADASGLEITGVQADEQTNYDLNVMIQPGEELHIHFDYNGQVYEQGTMERLQRHWMRMVEQIVSTPNMAVDKLELLTAEEREELLVTFNDTAMELPAEATVHGLFEQQAARTPEQPALVSGEAVWTYGELEARANRIAGWLRAHGVRSEERIGVLLARSPQLIAGLLGVLKAGAAYVPLDPALPAARIEGMIQDAGIHILLSEGTQMEMLAGWGETPLRHVLCLDEERSAVTEIAAAVSDGKKEHLTTTDAEQQKEHLAATDAEQQKERLAAKDAEGQKKCSAMVRFASAEELEIYSPASTGSTDVQPTQMNSAYVIYTSGTTGKPKGVVVEHRNIVNFIAGMVRSLPFAPSASILSVTTVSFDIFVTESWIPLSCGMQIVLASEAELQDPALLCDLLAEHPVQLMQTTPSRLSMLLEQEHSAAQLRRIPALLIGGEPLPAALLKQLRAQTNASLYNMYGPTETTVWSTFEHLEDSEGEKVSIGRPLANTQAYVLNEALQLQPIGAVGELCLGGAGVARGYWAREELTREKFV</sequence>
<dbReference type="Pfam" id="PF00501">
    <property type="entry name" value="AMP-binding"/>
    <property type="match status" value="1"/>
</dbReference>
<keyword evidence="3" id="KW-0045">Antibiotic biosynthesis</keyword>
<dbReference type="InterPro" id="IPR000873">
    <property type="entry name" value="AMP-dep_synth/lig_dom"/>
</dbReference>
<dbReference type="Gene3D" id="3.40.50.12780">
    <property type="entry name" value="N-terminal domain of ligase-like"/>
    <property type="match status" value="2"/>
</dbReference>
<evidence type="ECO:0000256" key="3">
    <source>
        <dbReference type="ARBA" id="ARBA00023194"/>
    </source>
</evidence>
<feature type="domain" description="AMP-dependent synthetase/ligase" evidence="5">
    <location>
        <begin position="267"/>
        <end position="684"/>
    </location>
</feature>
<name>A0ABY3AIP8_PAEPP</name>
<dbReference type="InterPro" id="IPR042099">
    <property type="entry name" value="ANL_N_sf"/>
</dbReference>
<keyword evidence="4" id="KW-0511">Multifunctional enzyme</keyword>
<feature type="non-terminal residue" evidence="7">
    <location>
        <position position="1"/>
    </location>
</feature>
<dbReference type="SUPFAM" id="SSF56801">
    <property type="entry name" value="Acetyl-CoA synthetase-like"/>
    <property type="match status" value="1"/>
</dbReference>
<dbReference type="Proteomes" id="UP000316208">
    <property type="component" value="Unassembled WGS sequence"/>
</dbReference>
<evidence type="ECO:0000259" key="5">
    <source>
        <dbReference type="Pfam" id="PF00501"/>
    </source>
</evidence>
<dbReference type="InterPro" id="IPR020845">
    <property type="entry name" value="AMP-binding_CS"/>
</dbReference>
<evidence type="ECO:0000313" key="7">
    <source>
        <dbReference type="EMBL" id="TQR39472.1"/>
    </source>
</evidence>
<evidence type="ECO:0000256" key="4">
    <source>
        <dbReference type="ARBA" id="ARBA00023268"/>
    </source>
</evidence>
<dbReference type="PANTHER" id="PTHR45527:SF1">
    <property type="entry name" value="FATTY ACID SYNTHASE"/>
    <property type="match status" value="1"/>
</dbReference>
<dbReference type="PROSITE" id="PS00455">
    <property type="entry name" value="AMP_BINDING"/>
    <property type="match status" value="1"/>
</dbReference>
<dbReference type="EMBL" id="SADY01000032">
    <property type="protein sequence ID" value="TQR39472.1"/>
    <property type="molecule type" value="Genomic_DNA"/>
</dbReference>
<proteinExistence type="inferred from homology"/>
<dbReference type="PANTHER" id="PTHR45527">
    <property type="entry name" value="NONRIBOSOMAL PEPTIDE SYNTHETASE"/>
    <property type="match status" value="1"/>
</dbReference>
<evidence type="ECO:0000256" key="2">
    <source>
        <dbReference type="ARBA" id="ARBA00022737"/>
    </source>
</evidence>
<dbReference type="SUPFAM" id="SSF52777">
    <property type="entry name" value="CoA-dependent acyltransferases"/>
    <property type="match status" value="1"/>
</dbReference>
<dbReference type="Pfam" id="PF00668">
    <property type="entry name" value="Condensation"/>
    <property type="match status" value="1"/>
</dbReference>
<evidence type="ECO:0000256" key="1">
    <source>
        <dbReference type="ARBA" id="ARBA00006432"/>
    </source>
</evidence>
<comment type="caution">
    <text evidence="7">The sequence shown here is derived from an EMBL/GenBank/DDBJ whole genome shotgun (WGS) entry which is preliminary data.</text>
</comment>
<protein>
    <submittedName>
        <fullName evidence="7">Amino acid adenylation domain-containing protein</fullName>
    </submittedName>
</protein>
<keyword evidence="2" id="KW-0677">Repeat</keyword>